<evidence type="ECO:0000313" key="2">
    <source>
        <dbReference type="WBParaSite" id="L893_g19997.t1"/>
    </source>
</evidence>
<dbReference type="Proteomes" id="UP000095287">
    <property type="component" value="Unplaced"/>
</dbReference>
<organism evidence="1 2">
    <name type="scientific">Steinernema glaseri</name>
    <dbReference type="NCBI Taxonomy" id="37863"/>
    <lineage>
        <taxon>Eukaryota</taxon>
        <taxon>Metazoa</taxon>
        <taxon>Ecdysozoa</taxon>
        <taxon>Nematoda</taxon>
        <taxon>Chromadorea</taxon>
        <taxon>Rhabditida</taxon>
        <taxon>Tylenchina</taxon>
        <taxon>Panagrolaimomorpha</taxon>
        <taxon>Strongyloidoidea</taxon>
        <taxon>Steinernematidae</taxon>
        <taxon>Steinernema</taxon>
    </lineage>
</organism>
<reference evidence="2" key="1">
    <citation type="submission" date="2016-11" db="UniProtKB">
        <authorList>
            <consortium name="WormBaseParasite"/>
        </authorList>
    </citation>
    <scope>IDENTIFICATION</scope>
</reference>
<evidence type="ECO:0000313" key="1">
    <source>
        <dbReference type="Proteomes" id="UP000095287"/>
    </source>
</evidence>
<sequence>MLLKNFVETLFSKLVVYLAGPSNQKYRNLLLSQQTETTLDPLQIPPLPILISVHLKMIVSTMFDDYDSQSSQSTLSMHSPEDG</sequence>
<keyword evidence="1" id="KW-1185">Reference proteome</keyword>
<protein>
    <submittedName>
        <fullName evidence="2">Ovule protein</fullName>
    </submittedName>
</protein>
<accession>A0A1I7YVQ6</accession>
<name>A0A1I7YVQ6_9BILA</name>
<proteinExistence type="predicted"/>
<dbReference type="WBParaSite" id="L893_g19997.t1">
    <property type="protein sequence ID" value="L893_g19997.t1"/>
    <property type="gene ID" value="L893_g19997"/>
</dbReference>
<dbReference type="AlphaFoldDB" id="A0A1I7YVQ6"/>